<dbReference type="OrthoDB" id="5835829at2759"/>
<dbReference type="KEGG" id="cqi:110698771"/>
<evidence type="ECO:0000256" key="1">
    <source>
        <dbReference type="ARBA" id="ARBA00009995"/>
    </source>
</evidence>
<dbReference type="OMA" id="FAMENNM"/>
<dbReference type="InterPro" id="IPR002213">
    <property type="entry name" value="UDP_glucos_trans"/>
</dbReference>
<evidence type="ECO:0000256" key="2">
    <source>
        <dbReference type="ARBA" id="ARBA00022679"/>
    </source>
</evidence>
<keyword evidence="2" id="KW-0808">Transferase</keyword>
<dbReference type="PANTHER" id="PTHR11926:SF1402">
    <property type="entry name" value="GLYCOSYLTRANSFERASE"/>
    <property type="match status" value="1"/>
</dbReference>
<protein>
    <recommendedName>
        <fullName evidence="5">Glycosyltransferase</fullName>
    </recommendedName>
</protein>
<dbReference type="CDD" id="cd03784">
    <property type="entry name" value="GT1_Gtf-like"/>
    <property type="match status" value="1"/>
</dbReference>
<reference evidence="3" key="2">
    <citation type="submission" date="2021-03" db="UniProtKB">
        <authorList>
            <consortium name="EnsemblPlants"/>
        </authorList>
    </citation>
    <scope>IDENTIFICATION</scope>
</reference>
<evidence type="ECO:0000313" key="3">
    <source>
        <dbReference type="EnsemblPlants" id="AUR62011644-RA:cds"/>
    </source>
</evidence>
<sequence>MVYDEPKKKMIILVPYPAQGHVTPMLKLASSLSTFGFRPLVVLPEFIHRLIFNKVNAATKGGIVCVSIPDGLDDESKSRDFFNIEKAMEDHMPPYMERLIRKTNNNGGENIACMVVDLLASWAFDVGTKCGVAVAGFWPAMLATYSLISSIPELVQRGLISEYGLPQFHGPISFQHDQPLLKSEDLPWLIGTQAAKKARFKFWAKTMDRSRSLRWILVNSFPNESQKVWAKNPEYSPTTYSIGPLGSNGLSESLTFWEADGSCLGWLEQQEPNSVIYISFGSWVSPIGEAKVRNLALALEELKSPIVWVLGPEWRDGLPKGYIERLGKQGKIVAWAPQLEVLQHKAVGCYLTHCGWNSTMEAIQGKKCLLCFPVAGDQSLNCEYIVNVWKIGVKMNGFSVKDVSDGVKRVMEDREMKKRIEALNMRVMGEKASLEVKDNLFGFMNDLKRPINALQFNL</sequence>
<evidence type="ECO:0000313" key="4">
    <source>
        <dbReference type="Proteomes" id="UP000596660"/>
    </source>
</evidence>
<accession>A0A803LEN8</accession>
<evidence type="ECO:0008006" key="5">
    <source>
        <dbReference type="Google" id="ProtNLM"/>
    </source>
</evidence>
<proteinExistence type="inferred from homology"/>
<dbReference type="Pfam" id="PF00201">
    <property type="entry name" value="UDPGT"/>
    <property type="match status" value="1"/>
</dbReference>
<reference evidence="3" key="1">
    <citation type="journal article" date="2017" name="Nature">
        <title>The genome of Chenopodium quinoa.</title>
        <authorList>
            <person name="Jarvis D.E."/>
            <person name="Ho Y.S."/>
            <person name="Lightfoot D.J."/>
            <person name="Schmoeckel S.M."/>
            <person name="Li B."/>
            <person name="Borm T.J.A."/>
            <person name="Ohyanagi H."/>
            <person name="Mineta K."/>
            <person name="Michell C.T."/>
            <person name="Saber N."/>
            <person name="Kharbatia N.M."/>
            <person name="Rupper R.R."/>
            <person name="Sharp A.R."/>
            <person name="Dally N."/>
            <person name="Boughton B.A."/>
            <person name="Woo Y.H."/>
            <person name="Gao G."/>
            <person name="Schijlen E.G.W.M."/>
            <person name="Guo X."/>
            <person name="Momin A.A."/>
            <person name="Negrao S."/>
            <person name="Al-Babili S."/>
            <person name="Gehring C."/>
            <person name="Roessner U."/>
            <person name="Jung C."/>
            <person name="Murphy K."/>
            <person name="Arold S.T."/>
            <person name="Gojobori T."/>
            <person name="van der Linden C.G."/>
            <person name="van Loo E.N."/>
            <person name="Jellen E.N."/>
            <person name="Maughan P.J."/>
            <person name="Tester M."/>
        </authorList>
    </citation>
    <scope>NUCLEOTIDE SEQUENCE [LARGE SCALE GENOMIC DNA]</scope>
    <source>
        <strain evidence="3">cv. PI 614886</strain>
    </source>
</reference>
<dbReference type="Gene3D" id="3.40.50.2000">
    <property type="entry name" value="Glycogen Phosphorylase B"/>
    <property type="match status" value="2"/>
</dbReference>
<dbReference type="GO" id="GO:0080043">
    <property type="term" value="F:quercetin 3-O-glucosyltransferase activity"/>
    <property type="evidence" value="ECO:0007669"/>
    <property type="project" value="TreeGrafter"/>
</dbReference>
<dbReference type="Gramene" id="AUR62011644-RA">
    <property type="protein sequence ID" value="AUR62011644-RA:cds"/>
    <property type="gene ID" value="AUR62011644"/>
</dbReference>
<name>A0A803LEN8_CHEQI</name>
<dbReference type="AlphaFoldDB" id="A0A803LEN8"/>
<keyword evidence="4" id="KW-1185">Reference proteome</keyword>
<comment type="similarity">
    <text evidence="1">Belongs to the UDP-glycosyltransferase family.</text>
</comment>
<dbReference type="SMR" id="A0A803LEN8"/>
<gene>
    <name evidence="3" type="primary">LOC110698771</name>
</gene>
<dbReference type="RefSeq" id="XP_021731985.1">
    <property type="nucleotide sequence ID" value="XM_021876293.1"/>
</dbReference>
<dbReference type="PANTHER" id="PTHR11926">
    <property type="entry name" value="GLUCOSYL/GLUCURONOSYL TRANSFERASES"/>
    <property type="match status" value="1"/>
</dbReference>
<dbReference type="FunFam" id="3.40.50.2000:FF:000056">
    <property type="entry name" value="Glycosyltransferase"/>
    <property type="match status" value="1"/>
</dbReference>
<dbReference type="GO" id="GO:0080044">
    <property type="term" value="F:quercetin 7-O-glucosyltransferase activity"/>
    <property type="evidence" value="ECO:0007669"/>
    <property type="project" value="TreeGrafter"/>
</dbReference>
<dbReference type="Proteomes" id="UP000596660">
    <property type="component" value="Unplaced"/>
</dbReference>
<dbReference type="EnsemblPlants" id="AUR62011644-RA">
    <property type="protein sequence ID" value="AUR62011644-RA:cds"/>
    <property type="gene ID" value="AUR62011644"/>
</dbReference>
<organism evidence="3 4">
    <name type="scientific">Chenopodium quinoa</name>
    <name type="common">Quinoa</name>
    <dbReference type="NCBI Taxonomy" id="63459"/>
    <lineage>
        <taxon>Eukaryota</taxon>
        <taxon>Viridiplantae</taxon>
        <taxon>Streptophyta</taxon>
        <taxon>Embryophyta</taxon>
        <taxon>Tracheophyta</taxon>
        <taxon>Spermatophyta</taxon>
        <taxon>Magnoliopsida</taxon>
        <taxon>eudicotyledons</taxon>
        <taxon>Gunneridae</taxon>
        <taxon>Pentapetalae</taxon>
        <taxon>Caryophyllales</taxon>
        <taxon>Chenopodiaceae</taxon>
        <taxon>Chenopodioideae</taxon>
        <taxon>Atripliceae</taxon>
        <taxon>Chenopodium</taxon>
    </lineage>
</organism>
<dbReference type="GeneID" id="110698771"/>
<dbReference type="SUPFAM" id="SSF53756">
    <property type="entry name" value="UDP-Glycosyltransferase/glycogen phosphorylase"/>
    <property type="match status" value="1"/>
</dbReference>